<proteinExistence type="predicted"/>
<dbReference type="SUPFAM" id="SSF56112">
    <property type="entry name" value="Protein kinase-like (PK-like)"/>
    <property type="match status" value="1"/>
</dbReference>
<keyword evidence="6 9" id="KW-0067">ATP-binding</keyword>
<keyword evidence="12" id="KW-1185">Reference proteome</keyword>
<dbReference type="PROSITE" id="PS00108">
    <property type="entry name" value="PROTEIN_KINASE_ST"/>
    <property type="match status" value="1"/>
</dbReference>
<dbReference type="Gene3D" id="1.10.510.10">
    <property type="entry name" value="Transferase(Phosphotransferase) domain 1"/>
    <property type="match status" value="1"/>
</dbReference>
<dbReference type="EC" id="2.7.11.1" evidence="1"/>
<keyword evidence="3" id="KW-0808">Transferase</keyword>
<feature type="binding site" evidence="9">
    <location>
        <position position="186"/>
    </location>
    <ligand>
        <name>ATP</name>
        <dbReference type="ChEBI" id="CHEBI:30616"/>
    </ligand>
</feature>
<evidence type="ECO:0000256" key="5">
    <source>
        <dbReference type="ARBA" id="ARBA00022777"/>
    </source>
</evidence>
<dbReference type="OrthoDB" id="68483at2759"/>
<evidence type="ECO:0000256" key="4">
    <source>
        <dbReference type="ARBA" id="ARBA00022741"/>
    </source>
</evidence>
<dbReference type="PANTHER" id="PTHR24356:SF1">
    <property type="entry name" value="SERINE_THREONINE-PROTEIN KINASE GREATWALL"/>
    <property type="match status" value="1"/>
</dbReference>
<dbReference type="EMBL" id="BPQB01000007">
    <property type="protein sequence ID" value="GJE87873.1"/>
    <property type="molecule type" value="Genomic_DNA"/>
</dbReference>
<dbReference type="AlphaFoldDB" id="A0A9P3G2K7"/>
<evidence type="ECO:0000256" key="8">
    <source>
        <dbReference type="ARBA" id="ARBA00048679"/>
    </source>
</evidence>
<dbReference type="SMART" id="SM00220">
    <property type="entry name" value="S_TKc"/>
    <property type="match status" value="1"/>
</dbReference>
<dbReference type="GO" id="GO:0004674">
    <property type="term" value="F:protein serine/threonine kinase activity"/>
    <property type="evidence" value="ECO:0007669"/>
    <property type="project" value="UniProtKB-KW"/>
</dbReference>
<evidence type="ECO:0000256" key="1">
    <source>
        <dbReference type="ARBA" id="ARBA00012513"/>
    </source>
</evidence>
<evidence type="ECO:0000256" key="7">
    <source>
        <dbReference type="ARBA" id="ARBA00047899"/>
    </source>
</evidence>
<dbReference type="InterPro" id="IPR000719">
    <property type="entry name" value="Prot_kinase_dom"/>
</dbReference>
<dbReference type="Gene3D" id="3.30.200.20">
    <property type="entry name" value="Phosphorylase Kinase, domain 1"/>
    <property type="match status" value="1"/>
</dbReference>
<dbReference type="InterPro" id="IPR011009">
    <property type="entry name" value="Kinase-like_dom_sf"/>
</dbReference>
<dbReference type="InterPro" id="IPR050236">
    <property type="entry name" value="Ser_Thr_kinase_AGC"/>
</dbReference>
<evidence type="ECO:0000256" key="2">
    <source>
        <dbReference type="ARBA" id="ARBA00022527"/>
    </source>
</evidence>
<dbReference type="PROSITE" id="PS50011">
    <property type="entry name" value="PROTEIN_KINASE_DOM"/>
    <property type="match status" value="1"/>
</dbReference>
<evidence type="ECO:0000256" key="9">
    <source>
        <dbReference type="PROSITE-ProRule" id="PRU10141"/>
    </source>
</evidence>
<dbReference type="PROSITE" id="PS00107">
    <property type="entry name" value="PROTEIN_KINASE_ATP"/>
    <property type="match status" value="1"/>
</dbReference>
<evidence type="ECO:0000256" key="3">
    <source>
        <dbReference type="ARBA" id="ARBA00022679"/>
    </source>
</evidence>
<feature type="domain" description="Protein kinase" evidence="10">
    <location>
        <begin position="153"/>
        <end position="435"/>
    </location>
</feature>
<evidence type="ECO:0000313" key="11">
    <source>
        <dbReference type="EMBL" id="GJE87873.1"/>
    </source>
</evidence>
<keyword evidence="4 9" id="KW-0547">Nucleotide-binding</keyword>
<dbReference type="InterPro" id="IPR008271">
    <property type="entry name" value="Ser/Thr_kinase_AS"/>
</dbReference>
<protein>
    <recommendedName>
        <fullName evidence="1">non-specific serine/threonine protein kinase</fullName>
        <ecNumber evidence="1">2.7.11.1</ecNumber>
    </recommendedName>
</protein>
<organism evidence="11 12">
    <name type="scientific">Phanerochaete sordida</name>
    <dbReference type="NCBI Taxonomy" id="48140"/>
    <lineage>
        <taxon>Eukaryota</taxon>
        <taxon>Fungi</taxon>
        <taxon>Dikarya</taxon>
        <taxon>Basidiomycota</taxon>
        <taxon>Agaricomycotina</taxon>
        <taxon>Agaricomycetes</taxon>
        <taxon>Polyporales</taxon>
        <taxon>Phanerochaetaceae</taxon>
        <taxon>Phanerochaete</taxon>
    </lineage>
</organism>
<dbReference type="GO" id="GO:0005524">
    <property type="term" value="F:ATP binding"/>
    <property type="evidence" value="ECO:0007669"/>
    <property type="project" value="UniProtKB-UniRule"/>
</dbReference>
<dbReference type="InterPro" id="IPR017441">
    <property type="entry name" value="Protein_kinase_ATP_BS"/>
</dbReference>
<keyword evidence="5 11" id="KW-0418">Kinase</keyword>
<evidence type="ECO:0000259" key="10">
    <source>
        <dbReference type="PROSITE" id="PS50011"/>
    </source>
</evidence>
<keyword evidence="2" id="KW-0723">Serine/threonine-protein kinase</keyword>
<name>A0A9P3G2K7_9APHY</name>
<dbReference type="Pfam" id="PF00069">
    <property type="entry name" value="Pkinase"/>
    <property type="match status" value="1"/>
</dbReference>
<evidence type="ECO:0000256" key="6">
    <source>
        <dbReference type="ARBA" id="ARBA00022840"/>
    </source>
</evidence>
<accession>A0A9P3G2K7</accession>
<evidence type="ECO:0000313" key="12">
    <source>
        <dbReference type="Proteomes" id="UP000703269"/>
    </source>
</evidence>
<dbReference type="PANTHER" id="PTHR24356">
    <property type="entry name" value="SERINE/THREONINE-PROTEIN KINASE"/>
    <property type="match status" value="1"/>
</dbReference>
<comment type="catalytic activity">
    <reaction evidence="7">
        <text>L-threonyl-[protein] + ATP = O-phospho-L-threonyl-[protein] + ADP + H(+)</text>
        <dbReference type="Rhea" id="RHEA:46608"/>
        <dbReference type="Rhea" id="RHEA-COMP:11060"/>
        <dbReference type="Rhea" id="RHEA-COMP:11605"/>
        <dbReference type="ChEBI" id="CHEBI:15378"/>
        <dbReference type="ChEBI" id="CHEBI:30013"/>
        <dbReference type="ChEBI" id="CHEBI:30616"/>
        <dbReference type="ChEBI" id="CHEBI:61977"/>
        <dbReference type="ChEBI" id="CHEBI:456216"/>
        <dbReference type="EC" id="2.7.11.1"/>
    </reaction>
</comment>
<reference evidence="11 12" key="1">
    <citation type="submission" date="2021-08" db="EMBL/GenBank/DDBJ databases">
        <title>Draft Genome Sequence of Phanerochaete sordida strain YK-624.</title>
        <authorList>
            <person name="Mori T."/>
            <person name="Dohra H."/>
            <person name="Suzuki T."/>
            <person name="Kawagishi H."/>
            <person name="Hirai H."/>
        </authorList>
    </citation>
    <scope>NUCLEOTIDE SEQUENCE [LARGE SCALE GENOMIC DNA]</scope>
    <source>
        <strain evidence="11 12">YK-624</strain>
    </source>
</reference>
<gene>
    <name evidence="11" type="ORF">PsYK624_039570</name>
</gene>
<sequence>MPAVNFKICMTSIKSRFARTKRITGQPTEEAGSTNDCEYKKLSPQELEKKFLEDMSDAYNELELPRQIEPRVATNILKTVRDGSKRITRHTRAPSDVLRLLSGATAYSPPPTSAGATLFGWATHPRRPTVGSNADPLATLATPPARVPRIEDFKPIAYLGRGGFGSVYLVCDRVTGRFFALKSIAKGTLPAWCFPKVFEEQRLGKSLAGSKWAVGIEASFDDDSHFHILMEYAPGGDLGKWMDSFGKPTLDTFRMVFAELVAALEDLHQRHILHRDLKPQNILIDEDGHLLLADFGLSMAFGVDESERPWEDAPVWTAHPTDETLVDTAPQDLAVDNDGTPGYQAPEQLTGAVQYSREADIWSLGVLLYVFLTGTMPFGIDDVMPIEEVHRCTLENCLIFPTGVDGKLRDLIWRMLTREPHRRITLPEIKTHAFFNDVDWDAIERREDNPTLRAYLGRGVAPYLVPTQDRIKFTFVSPSLSDLAGSGLLATPSSAFQHLTLSDDSSSSKAASTVSARWPGLKSSDAPKKNYGKRGVCGSLRHQVRVRLGLLASGKPKVDKKLFLDD</sequence>
<dbReference type="Proteomes" id="UP000703269">
    <property type="component" value="Unassembled WGS sequence"/>
</dbReference>
<comment type="caution">
    <text evidence="11">The sequence shown here is derived from an EMBL/GenBank/DDBJ whole genome shotgun (WGS) entry which is preliminary data.</text>
</comment>
<comment type="catalytic activity">
    <reaction evidence="8">
        <text>L-seryl-[protein] + ATP = O-phospho-L-seryl-[protein] + ADP + H(+)</text>
        <dbReference type="Rhea" id="RHEA:17989"/>
        <dbReference type="Rhea" id="RHEA-COMP:9863"/>
        <dbReference type="Rhea" id="RHEA-COMP:11604"/>
        <dbReference type="ChEBI" id="CHEBI:15378"/>
        <dbReference type="ChEBI" id="CHEBI:29999"/>
        <dbReference type="ChEBI" id="CHEBI:30616"/>
        <dbReference type="ChEBI" id="CHEBI:83421"/>
        <dbReference type="ChEBI" id="CHEBI:456216"/>
        <dbReference type="EC" id="2.7.11.1"/>
    </reaction>
</comment>